<dbReference type="EMBL" id="CAAHFH010000001">
    <property type="protein sequence ID" value="VGO20224.1"/>
    <property type="molecule type" value="Genomic_DNA"/>
</dbReference>
<keyword evidence="3" id="KW-1185">Reference proteome</keyword>
<evidence type="ECO:0000313" key="3">
    <source>
        <dbReference type="Proteomes" id="UP000346198"/>
    </source>
</evidence>
<dbReference type="AlphaFoldDB" id="A0A6C2ULP4"/>
<evidence type="ECO:0000256" key="1">
    <source>
        <dbReference type="SAM" id="Phobius"/>
    </source>
</evidence>
<dbReference type="RefSeq" id="WP_136061662.1">
    <property type="nucleotide sequence ID" value="NZ_CAAHFH010000001.1"/>
</dbReference>
<evidence type="ECO:0008006" key="4">
    <source>
        <dbReference type="Google" id="ProtNLM"/>
    </source>
</evidence>
<accession>A0A6C2ULP4</accession>
<keyword evidence="1" id="KW-0812">Transmembrane</keyword>
<proteinExistence type="predicted"/>
<dbReference type="InterPro" id="IPR003425">
    <property type="entry name" value="CCB3/YggT"/>
</dbReference>
<protein>
    <recommendedName>
        <fullName evidence="4">YggT family protein</fullName>
    </recommendedName>
</protein>
<sequence length="87" mass="9840">MSLLRFLDSVLGLYEFGLIVYVLCSWILHPAAYALRRWLACAYEPVLAPMRRWIRAPVFGGTAIDLSPIILWIGLGLLRCLVFAIFG</sequence>
<keyword evidence="1" id="KW-1133">Transmembrane helix</keyword>
<reference evidence="2 3" key="1">
    <citation type="submission" date="2019-04" db="EMBL/GenBank/DDBJ databases">
        <authorList>
            <person name="Van Vliet M D."/>
        </authorList>
    </citation>
    <scope>NUCLEOTIDE SEQUENCE [LARGE SCALE GENOMIC DNA]</scope>
    <source>
        <strain evidence="2 3">F21</strain>
    </source>
</reference>
<feature type="transmembrane region" description="Helical" evidence="1">
    <location>
        <begin position="56"/>
        <end position="86"/>
    </location>
</feature>
<feature type="transmembrane region" description="Helical" evidence="1">
    <location>
        <begin position="12"/>
        <end position="35"/>
    </location>
</feature>
<name>A0A6C2ULP4_9BACT</name>
<organism evidence="2 3">
    <name type="scientific">Pontiella sulfatireligans</name>
    <dbReference type="NCBI Taxonomy" id="2750658"/>
    <lineage>
        <taxon>Bacteria</taxon>
        <taxon>Pseudomonadati</taxon>
        <taxon>Kiritimatiellota</taxon>
        <taxon>Kiritimatiellia</taxon>
        <taxon>Kiritimatiellales</taxon>
        <taxon>Pontiellaceae</taxon>
        <taxon>Pontiella</taxon>
    </lineage>
</organism>
<evidence type="ECO:0000313" key="2">
    <source>
        <dbReference type="EMBL" id="VGO20224.1"/>
    </source>
</evidence>
<keyword evidence="1" id="KW-0472">Membrane</keyword>
<dbReference type="Proteomes" id="UP000346198">
    <property type="component" value="Unassembled WGS sequence"/>
</dbReference>
<dbReference type="GO" id="GO:0016020">
    <property type="term" value="C:membrane"/>
    <property type="evidence" value="ECO:0007669"/>
    <property type="project" value="InterPro"/>
</dbReference>
<dbReference type="Pfam" id="PF02325">
    <property type="entry name" value="CCB3_YggT"/>
    <property type="match status" value="1"/>
</dbReference>
<gene>
    <name evidence="2" type="ORF">SCARR_02285</name>
</gene>